<dbReference type="GO" id="GO:0006260">
    <property type="term" value="P:DNA replication"/>
    <property type="evidence" value="ECO:0007669"/>
    <property type="project" value="InterPro"/>
</dbReference>
<evidence type="ECO:0008006" key="3">
    <source>
        <dbReference type="Google" id="ProtNLM"/>
    </source>
</evidence>
<dbReference type="Proteomes" id="UP000243106">
    <property type="component" value="Unassembled WGS sequence"/>
</dbReference>
<keyword evidence="2" id="KW-1185">Reference proteome</keyword>
<dbReference type="SUPFAM" id="SSF57783">
    <property type="entry name" value="Zinc beta-ribbon"/>
    <property type="match status" value="1"/>
</dbReference>
<proteinExistence type="predicted"/>
<evidence type="ECO:0000313" key="2">
    <source>
        <dbReference type="Proteomes" id="UP000243106"/>
    </source>
</evidence>
<organism evidence="1 2">
    <name type="scientific">Roseivivax halotolerans</name>
    <dbReference type="NCBI Taxonomy" id="93684"/>
    <lineage>
        <taxon>Bacteria</taxon>
        <taxon>Pseudomonadati</taxon>
        <taxon>Pseudomonadota</taxon>
        <taxon>Alphaproteobacteria</taxon>
        <taxon>Rhodobacterales</taxon>
        <taxon>Roseobacteraceae</taxon>
        <taxon>Roseivivax</taxon>
    </lineage>
</organism>
<dbReference type="GO" id="GO:0003677">
    <property type="term" value="F:DNA binding"/>
    <property type="evidence" value="ECO:0007669"/>
    <property type="project" value="InterPro"/>
</dbReference>
<sequence length="111" mass="11751">MTQSCASTLTRSLLGPDIFGAVNAAALPRLETLCRTWAPGGVTRGAEYLALNPTRNDRSIGSFCVNLRTGRWADFATGDAGGDPIALYAYLHGLKQIDAARRLALELGVAT</sequence>
<accession>A0A1I6A297</accession>
<dbReference type="Gene3D" id="3.90.580.10">
    <property type="entry name" value="Zinc finger, CHC2-type domain"/>
    <property type="match status" value="1"/>
</dbReference>
<dbReference type="EMBL" id="FOXV01000014">
    <property type="protein sequence ID" value="SFQ62778.1"/>
    <property type="molecule type" value="Genomic_DNA"/>
</dbReference>
<protein>
    <recommendedName>
        <fullName evidence="3">DNA primase</fullName>
    </recommendedName>
</protein>
<name>A0A1I6A297_9RHOB</name>
<dbReference type="InterPro" id="IPR036977">
    <property type="entry name" value="DNA_primase_Znf_CHC2"/>
</dbReference>
<reference evidence="2" key="1">
    <citation type="submission" date="2016-10" db="EMBL/GenBank/DDBJ databases">
        <authorList>
            <person name="Varghese N."/>
            <person name="Submissions S."/>
        </authorList>
    </citation>
    <scope>NUCLEOTIDE SEQUENCE [LARGE SCALE GENOMIC DNA]</scope>
    <source>
        <strain evidence="2">JCM 10271</strain>
    </source>
</reference>
<dbReference type="AlphaFoldDB" id="A0A1I6A297"/>
<dbReference type="STRING" id="93684.SAMN05421853_11444"/>
<gene>
    <name evidence="1" type="ORF">SAMN05421853_11444</name>
</gene>
<evidence type="ECO:0000313" key="1">
    <source>
        <dbReference type="EMBL" id="SFQ62778.1"/>
    </source>
</evidence>
<dbReference type="GO" id="GO:0008270">
    <property type="term" value="F:zinc ion binding"/>
    <property type="evidence" value="ECO:0007669"/>
    <property type="project" value="InterPro"/>
</dbReference>
<dbReference type="RefSeq" id="WP_093014710.1">
    <property type="nucleotide sequence ID" value="NZ_FOXV01000014.1"/>
</dbReference>